<protein>
    <submittedName>
        <fullName evidence="1">Putative secreted protein</fullName>
    </submittedName>
</protein>
<reference evidence="1" key="1">
    <citation type="submission" date="2019-12" db="EMBL/GenBank/DDBJ databases">
        <title>An insight into the sialome of adult female Ixodes ricinus ticks feeding for 6 days.</title>
        <authorList>
            <person name="Perner J."/>
            <person name="Ribeiro J.M.C."/>
        </authorList>
    </citation>
    <scope>NUCLEOTIDE SEQUENCE</scope>
    <source>
        <strain evidence="1">Semi-engorged</strain>
        <tissue evidence="1">Salivary glands</tissue>
    </source>
</reference>
<dbReference type="EMBL" id="GIFC01005877">
    <property type="protein sequence ID" value="MXU87960.1"/>
    <property type="molecule type" value="Transcribed_RNA"/>
</dbReference>
<evidence type="ECO:0000313" key="1">
    <source>
        <dbReference type="EMBL" id="MXU87960.1"/>
    </source>
</evidence>
<accession>A0A6B0UEQ4</accession>
<name>A0A6B0UEQ4_IXORI</name>
<proteinExistence type="predicted"/>
<dbReference type="AlphaFoldDB" id="A0A6B0UEQ4"/>
<sequence>MWSRPQGRASRMQCSSTICIFLATPSSCVCSRRILWAMRTGGVQPSVMGGRDATAIRELPDTKCICTAAWSFFRANSPCHITGYLCSRKESPCGGTWVA</sequence>
<organism evidence="1">
    <name type="scientific">Ixodes ricinus</name>
    <name type="common">Common tick</name>
    <name type="synonym">Acarus ricinus</name>
    <dbReference type="NCBI Taxonomy" id="34613"/>
    <lineage>
        <taxon>Eukaryota</taxon>
        <taxon>Metazoa</taxon>
        <taxon>Ecdysozoa</taxon>
        <taxon>Arthropoda</taxon>
        <taxon>Chelicerata</taxon>
        <taxon>Arachnida</taxon>
        <taxon>Acari</taxon>
        <taxon>Parasitiformes</taxon>
        <taxon>Ixodida</taxon>
        <taxon>Ixodoidea</taxon>
        <taxon>Ixodidae</taxon>
        <taxon>Ixodinae</taxon>
        <taxon>Ixodes</taxon>
    </lineage>
</organism>